<name>L1IDG6_GUITC</name>
<feature type="compositionally biased region" description="Basic and acidic residues" evidence="1">
    <location>
        <begin position="70"/>
        <end position="83"/>
    </location>
</feature>
<feature type="compositionally biased region" description="Basic and acidic residues" evidence="1">
    <location>
        <begin position="100"/>
        <end position="125"/>
    </location>
</feature>
<accession>L1IDG6</accession>
<feature type="region of interest" description="Disordered" evidence="1">
    <location>
        <begin position="63"/>
        <end position="83"/>
    </location>
</feature>
<gene>
    <name evidence="3" type="ORF">GUITHDRAFT_119911</name>
</gene>
<dbReference type="Gene3D" id="1.10.720.30">
    <property type="entry name" value="SAP domain"/>
    <property type="match status" value="1"/>
</dbReference>
<dbReference type="Proteomes" id="UP000011087">
    <property type="component" value="Unassembled WGS sequence"/>
</dbReference>
<dbReference type="SUPFAM" id="SSF68906">
    <property type="entry name" value="SAP domain"/>
    <property type="match status" value="1"/>
</dbReference>
<dbReference type="EnsemblProtists" id="EKX33865">
    <property type="protein sequence ID" value="EKX33865"/>
    <property type="gene ID" value="GUITHDRAFT_119911"/>
</dbReference>
<feature type="region of interest" description="Disordered" evidence="1">
    <location>
        <begin position="96"/>
        <end position="174"/>
    </location>
</feature>
<evidence type="ECO:0000313" key="4">
    <source>
        <dbReference type="EnsemblProtists" id="EKX33865"/>
    </source>
</evidence>
<protein>
    <recommendedName>
        <fullName evidence="2">SAP domain-containing protein</fullName>
    </recommendedName>
</protein>
<feature type="compositionally biased region" description="Basic and acidic residues" evidence="1">
    <location>
        <begin position="163"/>
        <end position="174"/>
    </location>
</feature>
<reference evidence="5" key="2">
    <citation type="submission" date="2012-11" db="EMBL/GenBank/DDBJ databases">
        <authorList>
            <person name="Kuo A."/>
            <person name="Curtis B.A."/>
            <person name="Tanifuji G."/>
            <person name="Burki F."/>
            <person name="Gruber A."/>
            <person name="Irimia M."/>
            <person name="Maruyama S."/>
            <person name="Arias M.C."/>
            <person name="Ball S.G."/>
            <person name="Gile G.H."/>
            <person name="Hirakawa Y."/>
            <person name="Hopkins J.F."/>
            <person name="Rensing S.A."/>
            <person name="Schmutz J."/>
            <person name="Symeonidi A."/>
            <person name="Elias M."/>
            <person name="Eveleigh R.J."/>
            <person name="Herman E.K."/>
            <person name="Klute M.J."/>
            <person name="Nakayama T."/>
            <person name="Obornik M."/>
            <person name="Reyes-Prieto A."/>
            <person name="Armbrust E.V."/>
            <person name="Aves S.J."/>
            <person name="Beiko R.G."/>
            <person name="Coutinho P."/>
            <person name="Dacks J.B."/>
            <person name="Durnford D.G."/>
            <person name="Fast N.M."/>
            <person name="Green B.R."/>
            <person name="Grisdale C."/>
            <person name="Hempe F."/>
            <person name="Henrissat B."/>
            <person name="Hoppner M.P."/>
            <person name="Ishida K.-I."/>
            <person name="Kim E."/>
            <person name="Koreny L."/>
            <person name="Kroth P.G."/>
            <person name="Liu Y."/>
            <person name="Malik S.-B."/>
            <person name="Maier U.G."/>
            <person name="McRose D."/>
            <person name="Mock T."/>
            <person name="Neilson J.A."/>
            <person name="Onodera N.T."/>
            <person name="Poole A.M."/>
            <person name="Pritham E.J."/>
            <person name="Richards T.A."/>
            <person name="Rocap G."/>
            <person name="Roy S.W."/>
            <person name="Sarai C."/>
            <person name="Schaack S."/>
            <person name="Shirato S."/>
            <person name="Slamovits C.H."/>
            <person name="Spencer D.F."/>
            <person name="Suzuki S."/>
            <person name="Worden A.Z."/>
            <person name="Zauner S."/>
            <person name="Barry K."/>
            <person name="Bell C."/>
            <person name="Bharti A.K."/>
            <person name="Crow J.A."/>
            <person name="Grimwood J."/>
            <person name="Kramer R."/>
            <person name="Lindquist E."/>
            <person name="Lucas S."/>
            <person name="Salamov A."/>
            <person name="McFadden G.I."/>
            <person name="Lane C.E."/>
            <person name="Keeling P.J."/>
            <person name="Gray M.W."/>
            <person name="Grigoriev I.V."/>
            <person name="Archibald J.M."/>
        </authorList>
    </citation>
    <scope>NUCLEOTIDE SEQUENCE</scope>
    <source>
        <strain evidence="5">CCMP2712</strain>
    </source>
</reference>
<dbReference type="KEGG" id="gtt:GUITHDRAFT_119911"/>
<reference evidence="4" key="3">
    <citation type="submission" date="2016-03" db="UniProtKB">
        <authorList>
            <consortium name="EnsemblProtists"/>
        </authorList>
    </citation>
    <scope>IDENTIFICATION</scope>
</reference>
<dbReference type="AlphaFoldDB" id="L1IDG6"/>
<proteinExistence type="predicted"/>
<dbReference type="EMBL" id="JH993126">
    <property type="protein sequence ID" value="EKX33865.1"/>
    <property type="molecule type" value="Genomic_DNA"/>
</dbReference>
<dbReference type="HOGENOM" id="CLU_1201787_0_0_1"/>
<dbReference type="RefSeq" id="XP_005820845.1">
    <property type="nucleotide sequence ID" value="XM_005820788.1"/>
</dbReference>
<evidence type="ECO:0000256" key="1">
    <source>
        <dbReference type="SAM" id="MobiDB-lite"/>
    </source>
</evidence>
<dbReference type="PROSITE" id="PS50800">
    <property type="entry name" value="SAP"/>
    <property type="match status" value="1"/>
</dbReference>
<dbReference type="Pfam" id="PF02037">
    <property type="entry name" value="SAP"/>
    <property type="match status" value="1"/>
</dbReference>
<evidence type="ECO:0000259" key="2">
    <source>
        <dbReference type="PROSITE" id="PS50800"/>
    </source>
</evidence>
<dbReference type="InterPro" id="IPR003034">
    <property type="entry name" value="SAP_dom"/>
</dbReference>
<dbReference type="InterPro" id="IPR036361">
    <property type="entry name" value="SAP_dom_sf"/>
</dbReference>
<feature type="domain" description="SAP" evidence="2">
    <location>
        <begin position="193"/>
        <end position="227"/>
    </location>
</feature>
<sequence length="231" mass="26010">MRQENDEKAERAARRIEQLKQDSIDDKMISQSKPFVPFVTLQFRKFVAATSCGKIPSKRSAYQAFGESDADTRHPDDICRGNKQEVIEPKVFLKLSNMKETSDNPKDAQESKSRVALECKDKENSSKLSQTSCNEQLTPPNSEDADFQHTSMKKKGSKGTSLKNEKKPKSSTDCDIESLKEKLRSLFKSEDTKNKVTVSDLKLFLSSVKLPVSGKKEILVERARKALETSS</sequence>
<organism evidence="3">
    <name type="scientific">Guillardia theta (strain CCMP2712)</name>
    <name type="common">Cryptophyte</name>
    <dbReference type="NCBI Taxonomy" id="905079"/>
    <lineage>
        <taxon>Eukaryota</taxon>
        <taxon>Cryptophyceae</taxon>
        <taxon>Pyrenomonadales</taxon>
        <taxon>Geminigeraceae</taxon>
        <taxon>Guillardia</taxon>
    </lineage>
</organism>
<dbReference type="SMART" id="SM00513">
    <property type="entry name" value="SAP"/>
    <property type="match status" value="1"/>
</dbReference>
<keyword evidence="5" id="KW-1185">Reference proteome</keyword>
<dbReference type="GeneID" id="17290614"/>
<dbReference type="PaxDb" id="55529-EKX33865"/>
<reference evidence="3 5" key="1">
    <citation type="journal article" date="2012" name="Nature">
        <title>Algal genomes reveal evolutionary mosaicism and the fate of nucleomorphs.</title>
        <authorList>
            <consortium name="DOE Joint Genome Institute"/>
            <person name="Curtis B.A."/>
            <person name="Tanifuji G."/>
            <person name="Burki F."/>
            <person name="Gruber A."/>
            <person name="Irimia M."/>
            <person name="Maruyama S."/>
            <person name="Arias M.C."/>
            <person name="Ball S.G."/>
            <person name="Gile G.H."/>
            <person name="Hirakawa Y."/>
            <person name="Hopkins J.F."/>
            <person name="Kuo A."/>
            <person name="Rensing S.A."/>
            <person name="Schmutz J."/>
            <person name="Symeonidi A."/>
            <person name="Elias M."/>
            <person name="Eveleigh R.J."/>
            <person name="Herman E.K."/>
            <person name="Klute M.J."/>
            <person name="Nakayama T."/>
            <person name="Obornik M."/>
            <person name="Reyes-Prieto A."/>
            <person name="Armbrust E.V."/>
            <person name="Aves S.J."/>
            <person name="Beiko R.G."/>
            <person name="Coutinho P."/>
            <person name="Dacks J.B."/>
            <person name="Durnford D.G."/>
            <person name="Fast N.M."/>
            <person name="Green B.R."/>
            <person name="Grisdale C.J."/>
            <person name="Hempel F."/>
            <person name="Henrissat B."/>
            <person name="Hoppner M.P."/>
            <person name="Ishida K."/>
            <person name="Kim E."/>
            <person name="Koreny L."/>
            <person name="Kroth P.G."/>
            <person name="Liu Y."/>
            <person name="Malik S.B."/>
            <person name="Maier U.G."/>
            <person name="McRose D."/>
            <person name="Mock T."/>
            <person name="Neilson J.A."/>
            <person name="Onodera N.T."/>
            <person name="Poole A.M."/>
            <person name="Pritham E.J."/>
            <person name="Richards T.A."/>
            <person name="Rocap G."/>
            <person name="Roy S.W."/>
            <person name="Sarai C."/>
            <person name="Schaack S."/>
            <person name="Shirato S."/>
            <person name="Slamovits C.H."/>
            <person name="Spencer D.F."/>
            <person name="Suzuki S."/>
            <person name="Worden A.Z."/>
            <person name="Zauner S."/>
            <person name="Barry K."/>
            <person name="Bell C."/>
            <person name="Bharti A.K."/>
            <person name="Crow J.A."/>
            <person name="Grimwood J."/>
            <person name="Kramer R."/>
            <person name="Lindquist E."/>
            <person name="Lucas S."/>
            <person name="Salamov A."/>
            <person name="McFadden G.I."/>
            <person name="Lane C.E."/>
            <person name="Keeling P.J."/>
            <person name="Gray M.W."/>
            <person name="Grigoriev I.V."/>
            <person name="Archibald J.M."/>
        </authorList>
    </citation>
    <scope>NUCLEOTIDE SEQUENCE</scope>
    <source>
        <strain evidence="3 5">CCMP2712</strain>
    </source>
</reference>
<feature type="compositionally biased region" description="Polar residues" evidence="1">
    <location>
        <begin position="126"/>
        <end position="141"/>
    </location>
</feature>
<evidence type="ECO:0000313" key="3">
    <source>
        <dbReference type="EMBL" id="EKX33865.1"/>
    </source>
</evidence>
<evidence type="ECO:0000313" key="5">
    <source>
        <dbReference type="Proteomes" id="UP000011087"/>
    </source>
</evidence>